<evidence type="ECO:0000256" key="2">
    <source>
        <dbReference type="ARBA" id="ARBA00013064"/>
    </source>
</evidence>
<dbReference type="GO" id="GO:0004725">
    <property type="term" value="F:protein tyrosine phosphatase activity"/>
    <property type="evidence" value="ECO:0007669"/>
    <property type="project" value="UniProtKB-EC"/>
</dbReference>
<dbReference type="Pfam" id="PF19567">
    <property type="entry name" value="CpsB_CapC"/>
    <property type="match status" value="1"/>
</dbReference>
<dbReference type="PANTHER" id="PTHR39181:SF1">
    <property type="entry name" value="TYROSINE-PROTEIN PHOSPHATASE YWQE"/>
    <property type="match status" value="1"/>
</dbReference>
<keyword evidence="3" id="KW-0378">Hydrolase</keyword>
<dbReference type="InterPro" id="IPR016195">
    <property type="entry name" value="Pol/histidinol_Pase-like"/>
</dbReference>
<evidence type="ECO:0000256" key="5">
    <source>
        <dbReference type="ARBA" id="ARBA00051722"/>
    </source>
</evidence>
<dbReference type="Gene3D" id="3.20.20.140">
    <property type="entry name" value="Metal-dependent hydrolases"/>
    <property type="match status" value="1"/>
</dbReference>
<evidence type="ECO:0000256" key="1">
    <source>
        <dbReference type="ARBA" id="ARBA00005750"/>
    </source>
</evidence>
<dbReference type="EMBL" id="WWVQ01000056">
    <property type="protein sequence ID" value="MZL34864.1"/>
    <property type="molecule type" value="Genomic_DNA"/>
</dbReference>
<dbReference type="PIRSF" id="PIRSF016557">
    <property type="entry name" value="Caps_synth_CpsB"/>
    <property type="match status" value="1"/>
</dbReference>
<dbReference type="EC" id="3.1.3.48" evidence="2"/>
<comment type="similarity">
    <text evidence="1">Belongs to the metallo-dependent hydrolases superfamily. CpsB/CapC family.</text>
</comment>
<evidence type="ECO:0000313" key="6">
    <source>
        <dbReference type="EMBL" id="MZL34864.1"/>
    </source>
</evidence>
<reference evidence="6 7" key="1">
    <citation type="journal article" date="2019" name="Nat. Med.">
        <title>A library of human gut bacterial isolates paired with longitudinal multiomics data enables mechanistic microbiome research.</title>
        <authorList>
            <person name="Poyet M."/>
            <person name="Groussin M."/>
            <person name="Gibbons S.M."/>
            <person name="Avila-Pacheco J."/>
            <person name="Jiang X."/>
            <person name="Kearney S.M."/>
            <person name="Perrotta A.R."/>
            <person name="Berdy B."/>
            <person name="Zhao S."/>
            <person name="Lieberman T.D."/>
            <person name="Swanson P.K."/>
            <person name="Smith M."/>
            <person name="Roesemann S."/>
            <person name="Alexander J.E."/>
            <person name="Rich S.A."/>
            <person name="Livny J."/>
            <person name="Vlamakis H."/>
            <person name="Clish C."/>
            <person name="Bullock K."/>
            <person name="Deik A."/>
            <person name="Scott J."/>
            <person name="Pierce K.A."/>
            <person name="Xavier R.J."/>
            <person name="Alm E.J."/>
        </authorList>
    </citation>
    <scope>NUCLEOTIDE SEQUENCE [LARGE SCALE GENOMIC DNA]</scope>
    <source>
        <strain evidence="6 7">BIOML-A1</strain>
    </source>
</reference>
<dbReference type="Proteomes" id="UP000477285">
    <property type="component" value="Unassembled WGS sequence"/>
</dbReference>
<accession>A0A6L8T5T2</accession>
<dbReference type="RefSeq" id="WP_118411680.1">
    <property type="nucleotide sequence ID" value="NZ_JBCPBX010000037.1"/>
</dbReference>
<dbReference type="AlphaFoldDB" id="A0A6L8T5T2"/>
<dbReference type="GO" id="GO:0030145">
    <property type="term" value="F:manganese ion binding"/>
    <property type="evidence" value="ECO:0007669"/>
    <property type="project" value="InterPro"/>
</dbReference>
<organism evidence="6 7">
    <name type="scientific">Blautia wexlerae</name>
    <dbReference type="NCBI Taxonomy" id="418240"/>
    <lineage>
        <taxon>Bacteria</taxon>
        <taxon>Bacillati</taxon>
        <taxon>Bacillota</taxon>
        <taxon>Clostridia</taxon>
        <taxon>Lachnospirales</taxon>
        <taxon>Lachnospiraceae</taxon>
        <taxon>Blautia</taxon>
    </lineage>
</organism>
<dbReference type="PANTHER" id="PTHR39181">
    <property type="entry name" value="TYROSINE-PROTEIN PHOSPHATASE YWQE"/>
    <property type="match status" value="1"/>
</dbReference>
<dbReference type="InterPro" id="IPR016667">
    <property type="entry name" value="Caps_polysacc_synth_CpsB/CapC"/>
</dbReference>
<name>A0A6L8T5T2_9FIRM</name>
<comment type="catalytic activity">
    <reaction evidence="5">
        <text>O-phospho-L-tyrosyl-[protein] + H2O = L-tyrosyl-[protein] + phosphate</text>
        <dbReference type="Rhea" id="RHEA:10684"/>
        <dbReference type="Rhea" id="RHEA-COMP:10136"/>
        <dbReference type="Rhea" id="RHEA-COMP:20101"/>
        <dbReference type="ChEBI" id="CHEBI:15377"/>
        <dbReference type="ChEBI" id="CHEBI:43474"/>
        <dbReference type="ChEBI" id="CHEBI:46858"/>
        <dbReference type="ChEBI" id="CHEBI:61978"/>
        <dbReference type="EC" id="3.1.3.48"/>
    </reaction>
</comment>
<dbReference type="SUPFAM" id="SSF89550">
    <property type="entry name" value="PHP domain-like"/>
    <property type="match status" value="1"/>
</dbReference>
<sequence>MPKEGIYDVHCHIIPGVDDGASDYEETKRLLQMEYNQGVRGIIATPHFRFQMFETPIEHIKEQFVLAQRAAAEISNDLEVYLGCEFHVNMEMTEMLKAGKVSTMAGSRYVLTEFSENSEVSYIRERIYALLSNGYKPVIAHIERYEATRLDLNFVEELDDMGACMQINADSIIGKEGFFIKRFCIKLMKYDLVQFVGSDCHNMYDRISRVGEAYSYVKKKMGETYANNLFIENPQKILKDAKRRKER</sequence>
<evidence type="ECO:0000256" key="4">
    <source>
        <dbReference type="ARBA" id="ARBA00022912"/>
    </source>
</evidence>
<protein>
    <recommendedName>
        <fullName evidence="2">protein-tyrosine-phosphatase</fullName>
        <ecNumber evidence="2">3.1.3.48</ecNumber>
    </recommendedName>
</protein>
<evidence type="ECO:0000256" key="3">
    <source>
        <dbReference type="ARBA" id="ARBA00022801"/>
    </source>
</evidence>
<proteinExistence type="inferred from homology"/>
<keyword evidence="4" id="KW-0904">Protein phosphatase</keyword>
<evidence type="ECO:0000313" key="7">
    <source>
        <dbReference type="Proteomes" id="UP000477285"/>
    </source>
</evidence>
<comment type="caution">
    <text evidence="6">The sequence shown here is derived from an EMBL/GenBank/DDBJ whole genome shotgun (WGS) entry which is preliminary data.</text>
</comment>
<gene>
    <name evidence="6" type="ORF">GT728_17115</name>
</gene>